<organism evidence="1 2">
    <name type="scientific">Demequina litorisediminis</name>
    <dbReference type="NCBI Taxonomy" id="1849022"/>
    <lineage>
        <taxon>Bacteria</taxon>
        <taxon>Bacillati</taxon>
        <taxon>Actinomycetota</taxon>
        <taxon>Actinomycetes</taxon>
        <taxon>Micrococcales</taxon>
        <taxon>Demequinaceae</taxon>
        <taxon>Demequina</taxon>
    </lineage>
</organism>
<proteinExistence type="predicted"/>
<gene>
    <name evidence="1" type="ORF">GCM10025876_03540</name>
</gene>
<reference evidence="2" key="1">
    <citation type="journal article" date="2019" name="Int. J. Syst. Evol. Microbiol.">
        <title>The Global Catalogue of Microorganisms (GCM) 10K type strain sequencing project: providing services to taxonomists for standard genome sequencing and annotation.</title>
        <authorList>
            <consortium name="The Broad Institute Genomics Platform"/>
            <consortium name="The Broad Institute Genome Sequencing Center for Infectious Disease"/>
            <person name="Wu L."/>
            <person name="Ma J."/>
        </authorList>
    </citation>
    <scope>NUCLEOTIDE SEQUENCE [LARGE SCALE GENOMIC DNA]</scope>
    <source>
        <strain evidence="2">NBRC 112299</strain>
    </source>
</reference>
<dbReference type="RefSeq" id="WP_284329457.1">
    <property type="nucleotide sequence ID" value="NZ_BSUN01000001.1"/>
</dbReference>
<accession>A0ABQ6I8Q3</accession>
<dbReference type="EMBL" id="BSUN01000001">
    <property type="protein sequence ID" value="GMA34150.1"/>
    <property type="molecule type" value="Genomic_DNA"/>
</dbReference>
<evidence type="ECO:0008006" key="3">
    <source>
        <dbReference type="Google" id="ProtNLM"/>
    </source>
</evidence>
<dbReference type="Proteomes" id="UP001157125">
    <property type="component" value="Unassembled WGS sequence"/>
</dbReference>
<protein>
    <recommendedName>
        <fullName evidence="3">DNA polymerase IV</fullName>
    </recommendedName>
</protein>
<evidence type="ECO:0000313" key="2">
    <source>
        <dbReference type="Proteomes" id="UP001157125"/>
    </source>
</evidence>
<sequence>MLAAAGPDIAHRGVTLIGVSLAQLSSAGMVQLELPIDGTDGNDGARIDTALDAVRDRFGSGAITRAALIGRDAGVSAPRLPEHE</sequence>
<keyword evidence="2" id="KW-1185">Reference proteome</keyword>
<evidence type="ECO:0000313" key="1">
    <source>
        <dbReference type="EMBL" id="GMA34150.1"/>
    </source>
</evidence>
<name>A0ABQ6I8Q3_9MICO</name>
<comment type="caution">
    <text evidence="1">The sequence shown here is derived from an EMBL/GenBank/DDBJ whole genome shotgun (WGS) entry which is preliminary data.</text>
</comment>